<dbReference type="GO" id="GO:0015833">
    <property type="term" value="P:peptide transport"/>
    <property type="evidence" value="ECO:0007669"/>
    <property type="project" value="TreeGrafter"/>
</dbReference>
<dbReference type="Proteomes" id="UP000612899">
    <property type="component" value="Unassembled WGS sequence"/>
</dbReference>
<dbReference type="PROSITE" id="PS51257">
    <property type="entry name" value="PROKAR_LIPOPROTEIN"/>
    <property type="match status" value="1"/>
</dbReference>
<dbReference type="EMBL" id="BONY01000157">
    <property type="protein sequence ID" value="GIH11706.1"/>
    <property type="molecule type" value="Genomic_DNA"/>
</dbReference>
<dbReference type="InterPro" id="IPR000914">
    <property type="entry name" value="SBP_5_dom"/>
</dbReference>
<evidence type="ECO:0000256" key="5">
    <source>
        <dbReference type="SAM" id="SignalP"/>
    </source>
</evidence>
<dbReference type="RefSeq" id="WP_203915430.1">
    <property type="nucleotide sequence ID" value="NZ_BONY01000157.1"/>
</dbReference>
<keyword evidence="4 5" id="KW-0732">Signal</keyword>
<dbReference type="SUPFAM" id="SSF53850">
    <property type="entry name" value="Periplasmic binding protein-like II"/>
    <property type="match status" value="1"/>
</dbReference>
<dbReference type="PANTHER" id="PTHR30290">
    <property type="entry name" value="PERIPLASMIC BINDING COMPONENT OF ABC TRANSPORTER"/>
    <property type="match status" value="1"/>
</dbReference>
<keyword evidence="3" id="KW-0813">Transport</keyword>
<proteinExistence type="inferred from homology"/>
<evidence type="ECO:0000259" key="6">
    <source>
        <dbReference type="Pfam" id="PF00496"/>
    </source>
</evidence>
<evidence type="ECO:0000313" key="8">
    <source>
        <dbReference type="Proteomes" id="UP000612899"/>
    </source>
</evidence>
<dbReference type="AlphaFoldDB" id="A0A8J3QME7"/>
<dbReference type="Gene3D" id="3.10.105.10">
    <property type="entry name" value="Dipeptide-binding Protein, Domain 3"/>
    <property type="match status" value="1"/>
</dbReference>
<evidence type="ECO:0000313" key="7">
    <source>
        <dbReference type="EMBL" id="GIH11706.1"/>
    </source>
</evidence>
<organism evidence="7 8">
    <name type="scientific">Rhizocola hellebori</name>
    <dbReference type="NCBI Taxonomy" id="1392758"/>
    <lineage>
        <taxon>Bacteria</taxon>
        <taxon>Bacillati</taxon>
        <taxon>Actinomycetota</taxon>
        <taxon>Actinomycetes</taxon>
        <taxon>Micromonosporales</taxon>
        <taxon>Micromonosporaceae</taxon>
        <taxon>Rhizocola</taxon>
    </lineage>
</organism>
<gene>
    <name evidence="7" type="ORF">Rhe02_97730</name>
</gene>
<dbReference type="Pfam" id="PF00496">
    <property type="entry name" value="SBP_bac_5"/>
    <property type="match status" value="1"/>
</dbReference>
<sequence length="606" mass="64590">MKRSVSAVAAALALALAVTGCSESKPQAKAGGTYTTIDGNHAIDPQAPINPYAGKGNAFSGYNAMPLAFRKNHLTDHNQHYPAVAESWQVSADGGEVTIKLQPKAKWSDGTDLTAEDIKTSAAVAFALGGSIFAITPGTTGALGEVTIVDSKTIKFTQATGARNNTFLFGVLAMWVLPKSVYGPQLPADFWDLVKLGGSADPAKAVEAKAARDEITALGKKLIAFGPAKDVSVGPFVLDSVNASEAILVKNPHFYGVDKIGPDKVRLRNYTGNEQIWNYLTAGELDSAPFTATPTNVVNEILKVSGSKQIKGLSQVSAALAFNQKIAPFDKLEVRQALAYLIDRSEVQKVGAPDSGKPAEHTSGLIEDAAKQWIGDAEVGKLNAYSVDKAKAEALLTQAGLSKKDGKWMLATGQPFTFKLQVPNGFSDWVAAGKNIASQLTNAGIAVEATTSADYAVYQKEIAEGKYAAGFWLIALGPSTYNAYARLYGAANGWTAFGGKLTHNAPGASGNWIGSAETATVAGLGTLNPGELTYQLSQLPVDQSKDTIIKLARYTNEQVPMIQMWNYVNVQFINTTRYDNYPPDNCECLRLTHGVWMQLGYIQPKK</sequence>
<evidence type="ECO:0000256" key="3">
    <source>
        <dbReference type="ARBA" id="ARBA00022448"/>
    </source>
</evidence>
<evidence type="ECO:0000256" key="1">
    <source>
        <dbReference type="ARBA" id="ARBA00004196"/>
    </source>
</evidence>
<comment type="similarity">
    <text evidence="2">Belongs to the bacterial solute-binding protein 5 family.</text>
</comment>
<dbReference type="GO" id="GO:0030313">
    <property type="term" value="C:cell envelope"/>
    <property type="evidence" value="ECO:0007669"/>
    <property type="project" value="UniProtKB-SubCell"/>
</dbReference>
<feature type="signal peptide" evidence="5">
    <location>
        <begin position="1"/>
        <end position="20"/>
    </location>
</feature>
<keyword evidence="8" id="KW-1185">Reference proteome</keyword>
<dbReference type="InterPro" id="IPR039424">
    <property type="entry name" value="SBP_5"/>
</dbReference>
<protein>
    <recommendedName>
        <fullName evidence="6">Solute-binding protein family 5 domain-containing protein</fullName>
    </recommendedName>
</protein>
<dbReference type="GO" id="GO:1904680">
    <property type="term" value="F:peptide transmembrane transporter activity"/>
    <property type="evidence" value="ECO:0007669"/>
    <property type="project" value="TreeGrafter"/>
</dbReference>
<feature type="chain" id="PRO_5038875775" description="Solute-binding protein family 5 domain-containing protein" evidence="5">
    <location>
        <begin position="21"/>
        <end position="606"/>
    </location>
</feature>
<evidence type="ECO:0000256" key="2">
    <source>
        <dbReference type="ARBA" id="ARBA00005695"/>
    </source>
</evidence>
<comment type="subcellular location">
    <subcellularLocation>
        <location evidence="1">Cell envelope</location>
    </subcellularLocation>
</comment>
<evidence type="ECO:0000256" key="4">
    <source>
        <dbReference type="ARBA" id="ARBA00022729"/>
    </source>
</evidence>
<feature type="domain" description="Solute-binding protein family 5" evidence="6">
    <location>
        <begin position="81"/>
        <end position="489"/>
    </location>
</feature>
<reference evidence="7" key="1">
    <citation type="submission" date="2021-01" db="EMBL/GenBank/DDBJ databases">
        <title>Whole genome shotgun sequence of Rhizocola hellebori NBRC 109834.</title>
        <authorList>
            <person name="Komaki H."/>
            <person name="Tamura T."/>
        </authorList>
    </citation>
    <scope>NUCLEOTIDE SEQUENCE</scope>
    <source>
        <strain evidence="7">NBRC 109834</strain>
    </source>
</reference>
<name>A0A8J3QME7_9ACTN</name>
<accession>A0A8J3QME7</accession>
<comment type="caution">
    <text evidence="7">The sequence shown here is derived from an EMBL/GenBank/DDBJ whole genome shotgun (WGS) entry which is preliminary data.</text>
</comment>
<dbReference type="PANTHER" id="PTHR30290:SF10">
    <property type="entry name" value="PERIPLASMIC OLIGOPEPTIDE-BINDING PROTEIN-RELATED"/>
    <property type="match status" value="1"/>
</dbReference>
<dbReference type="Gene3D" id="3.40.190.10">
    <property type="entry name" value="Periplasmic binding protein-like II"/>
    <property type="match status" value="1"/>
</dbReference>